<evidence type="ECO:0000256" key="4">
    <source>
        <dbReference type="ARBA" id="ARBA00022928"/>
    </source>
</evidence>
<comment type="caution">
    <text evidence="8">The sequence shown here is derived from an EMBL/GenBank/DDBJ whole genome shotgun (WGS) entry which is preliminary data.</text>
</comment>
<evidence type="ECO:0000256" key="7">
    <source>
        <dbReference type="PIRSR" id="PIRSR607702-2"/>
    </source>
</evidence>
<organism evidence="8 9">
    <name type="scientific">Homarus americanus</name>
    <name type="common">American lobster</name>
    <dbReference type="NCBI Taxonomy" id="6706"/>
    <lineage>
        <taxon>Eukaryota</taxon>
        <taxon>Metazoa</taxon>
        <taxon>Ecdysozoa</taxon>
        <taxon>Arthropoda</taxon>
        <taxon>Crustacea</taxon>
        <taxon>Multicrustacea</taxon>
        <taxon>Malacostraca</taxon>
        <taxon>Eumalacostraca</taxon>
        <taxon>Eucarida</taxon>
        <taxon>Decapoda</taxon>
        <taxon>Pleocyemata</taxon>
        <taxon>Astacidea</taxon>
        <taxon>Nephropoidea</taxon>
        <taxon>Nephropidae</taxon>
        <taxon>Homarus</taxon>
    </lineage>
</organism>
<dbReference type="InterPro" id="IPR038596">
    <property type="entry name" value="Janus_sf"/>
</dbReference>
<evidence type="ECO:0000313" key="9">
    <source>
        <dbReference type="Proteomes" id="UP000747542"/>
    </source>
</evidence>
<dbReference type="AlphaFoldDB" id="A0A8J5NBJ1"/>
<evidence type="ECO:0000313" key="8">
    <source>
        <dbReference type="EMBL" id="KAG7176652.1"/>
    </source>
</evidence>
<feature type="active site" description="Proton acceptor" evidence="6">
    <location>
        <position position="49"/>
    </location>
</feature>
<gene>
    <name evidence="8" type="primary">PHPT1-L</name>
    <name evidence="8" type="ORF">Hamer_G015464</name>
</gene>
<protein>
    <recommendedName>
        <fullName evidence="5">Sex-regulated protein janus-A</fullName>
    </recommendedName>
</protein>
<dbReference type="FunFam" id="3.50.20.20:FF:000001">
    <property type="entry name" value="14 kDa phosphohistidine phosphatase"/>
    <property type="match status" value="1"/>
</dbReference>
<evidence type="ECO:0000256" key="2">
    <source>
        <dbReference type="ARBA" id="ARBA00010971"/>
    </source>
</evidence>
<reference evidence="8" key="1">
    <citation type="journal article" date="2021" name="Sci. Adv.">
        <title>The American lobster genome reveals insights on longevity, neural, and immune adaptations.</title>
        <authorList>
            <person name="Polinski J.M."/>
            <person name="Zimin A.V."/>
            <person name="Clark K.F."/>
            <person name="Kohn A.B."/>
            <person name="Sadowski N."/>
            <person name="Timp W."/>
            <person name="Ptitsyn A."/>
            <person name="Khanna P."/>
            <person name="Romanova D.Y."/>
            <person name="Williams P."/>
            <person name="Greenwood S.J."/>
            <person name="Moroz L.L."/>
            <person name="Walt D.R."/>
            <person name="Bodnar A.G."/>
        </authorList>
    </citation>
    <scope>NUCLEOTIDE SEQUENCE</scope>
    <source>
        <strain evidence="8">GMGI-L3</strain>
    </source>
</reference>
<dbReference type="GO" id="GO:0030154">
    <property type="term" value="P:cell differentiation"/>
    <property type="evidence" value="ECO:0007669"/>
    <property type="project" value="UniProtKB-KW"/>
</dbReference>
<dbReference type="SUPFAM" id="SSF143724">
    <property type="entry name" value="PHP14-like"/>
    <property type="match status" value="1"/>
</dbReference>
<dbReference type="PANTHER" id="PTHR12258">
    <property type="entry name" value="JANUS-A/JANUS-B"/>
    <property type="match status" value="1"/>
</dbReference>
<dbReference type="EMBL" id="JAHLQT010003055">
    <property type="protein sequence ID" value="KAG7176652.1"/>
    <property type="molecule type" value="Genomic_DNA"/>
</dbReference>
<dbReference type="InterPro" id="IPR007702">
    <property type="entry name" value="Janus"/>
</dbReference>
<dbReference type="GO" id="GO:0101006">
    <property type="term" value="F:protein histidine phosphatase activity"/>
    <property type="evidence" value="ECO:0007669"/>
    <property type="project" value="TreeGrafter"/>
</dbReference>
<keyword evidence="9" id="KW-1185">Reference proteome</keyword>
<dbReference type="PANTHER" id="PTHR12258:SF5">
    <property type="entry name" value="BCDNA.GH02250-RELATED"/>
    <property type="match status" value="1"/>
</dbReference>
<evidence type="ECO:0000256" key="3">
    <source>
        <dbReference type="ARBA" id="ARBA00022782"/>
    </source>
</evidence>
<evidence type="ECO:0000256" key="5">
    <source>
        <dbReference type="ARBA" id="ARBA00068494"/>
    </source>
</evidence>
<feature type="binding site" evidence="7">
    <location>
        <position position="19"/>
    </location>
    <ligand>
        <name>substrate</name>
    </ligand>
</feature>
<keyword evidence="3" id="KW-0221">Differentiation</keyword>
<evidence type="ECO:0000256" key="6">
    <source>
        <dbReference type="PIRSR" id="PIRSR607702-1"/>
    </source>
</evidence>
<accession>A0A8J5NBJ1</accession>
<dbReference type="GO" id="GO:0007548">
    <property type="term" value="P:sex differentiation"/>
    <property type="evidence" value="ECO:0007669"/>
    <property type="project" value="UniProtKB-KW"/>
</dbReference>
<comment type="function">
    <text evidence="1">JanA and janB regulate somatic sex differentiation.</text>
</comment>
<dbReference type="Proteomes" id="UP000747542">
    <property type="component" value="Unassembled WGS sequence"/>
</dbReference>
<proteinExistence type="inferred from homology"/>
<dbReference type="Gene3D" id="3.50.20.20">
    <property type="entry name" value="Janus/Ocnus"/>
    <property type="match status" value="1"/>
</dbReference>
<sequence>MATPLDNVANVDIDNGVFKYVLMKVYHSPEGGSEISKFITRGYTSAGFHSDVYEQVTPDIEKQGMDCECVGGGRIRHEPDKKTILVYGYSQGFGRADHGITVDLLKAKYPDYNKISFSDDGY</sequence>
<dbReference type="Pfam" id="PF05005">
    <property type="entry name" value="Ocnus"/>
    <property type="match status" value="1"/>
</dbReference>
<keyword evidence="4" id="KW-0726">Sexual differentiation</keyword>
<dbReference type="GO" id="GO:0005829">
    <property type="term" value="C:cytosol"/>
    <property type="evidence" value="ECO:0007669"/>
    <property type="project" value="TreeGrafter"/>
</dbReference>
<comment type="similarity">
    <text evidence="2">Belongs to the janus family.</text>
</comment>
<name>A0A8J5NBJ1_HOMAM</name>
<evidence type="ECO:0000256" key="1">
    <source>
        <dbReference type="ARBA" id="ARBA00002508"/>
    </source>
</evidence>